<accession>A0A921IW40</accession>
<evidence type="ECO:0008006" key="4">
    <source>
        <dbReference type="Google" id="ProtNLM"/>
    </source>
</evidence>
<dbReference type="AlphaFoldDB" id="A0A921IW40"/>
<reference evidence="2" key="1">
    <citation type="journal article" date="2021" name="PeerJ">
        <title>Extensive microbial diversity within the chicken gut microbiome revealed by metagenomics and culture.</title>
        <authorList>
            <person name="Gilroy R."/>
            <person name="Ravi A."/>
            <person name="Getino M."/>
            <person name="Pursley I."/>
            <person name="Horton D.L."/>
            <person name="Alikhan N.F."/>
            <person name="Baker D."/>
            <person name="Gharbi K."/>
            <person name="Hall N."/>
            <person name="Watson M."/>
            <person name="Adriaenssens E.M."/>
            <person name="Foster-Nyarko E."/>
            <person name="Jarju S."/>
            <person name="Secka A."/>
            <person name="Antonio M."/>
            <person name="Oren A."/>
            <person name="Chaudhuri R.R."/>
            <person name="La Ragione R."/>
            <person name="Hildebrand F."/>
            <person name="Pallen M.J."/>
        </authorList>
    </citation>
    <scope>NUCLEOTIDE SEQUENCE</scope>
    <source>
        <strain evidence="2">ChiHjej13B12-9602</strain>
    </source>
</reference>
<sequence>MDRVESRYRDKLRALEECLLGYGSVAVGFSGGVDSTFLAAVCARVMPTRVLLVHLATPFATTPEREYSAPVTVTPGCEHSVSVAPTVECERSVPMGDARVDAATGAYPDTALDTPQATSFGLPLVTIDVDPLGDADIRENGPLRCYYCKRMGFERIVEVARERGFAEVADGSNADDADDYRPGMRAIRELGVRSPLMECGWRKPEERELLRAWGFAQWDLPAGACLATRIPCGEELDLQKLATVRACEDYLHSLGLSAVRARLIGGTVRVEAPVEDLQALSAWGDIADSGVSLPAGIVAELTARAACPVEPVAVLYGKGGMNG</sequence>
<dbReference type="EMBL" id="DYUZ01000030">
    <property type="protein sequence ID" value="HJG37900.1"/>
    <property type="molecule type" value="Genomic_DNA"/>
</dbReference>
<proteinExistence type="predicted"/>
<dbReference type="PIRSF" id="PIRSF006661">
    <property type="entry name" value="PP-lp_UCP006661"/>
    <property type="match status" value="1"/>
</dbReference>
<evidence type="ECO:0000313" key="3">
    <source>
        <dbReference type="Proteomes" id="UP000753256"/>
    </source>
</evidence>
<dbReference type="SUPFAM" id="SSF52402">
    <property type="entry name" value="Adenine nucleotide alpha hydrolases-like"/>
    <property type="match status" value="1"/>
</dbReference>
<organism evidence="2 3">
    <name type="scientific">Enorma phocaeensis</name>
    <dbReference type="NCBI Taxonomy" id="1871019"/>
    <lineage>
        <taxon>Bacteria</taxon>
        <taxon>Bacillati</taxon>
        <taxon>Actinomycetota</taxon>
        <taxon>Coriobacteriia</taxon>
        <taxon>Coriobacteriales</taxon>
        <taxon>Coriobacteriaceae</taxon>
        <taxon>Enorma</taxon>
    </lineage>
</organism>
<evidence type="ECO:0000313" key="2">
    <source>
        <dbReference type="EMBL" id="HJG37900.1"/>
    </source>
</evidence>
<dbReference type="Proteomes" id="UP000753256">
    <property type="component" value="Unassembled WGS sequence"/>
</dbReference>
<dbReference type="InterPro" id="IPR005232">
    <property type="entry name" value="LarE"/>
</dbReference>
<dbReference type="PANTHER" id="PTHR43169:SF2">
    <property type="entry name" value="NAD_GMP SYNTHASE DOMAIN-CONTAINING PROTEIN"/>
    <property type="match status" value="1"/>
</dbReference>
<gene>
    <name evidence="2" type="ORF">K8V70_08595</name>
</gene>
<dbReference type="InterPro" id="IPR014729">
    <property type="entry name" value="Rossmann-like_a/b/a_fold"/>
</dbReference>
<dbReference type="RefSeq" id="WP_273190992.1">
    <property type="nucleotide sequence ID" value="NZ_DYUZ01000030.1"/>
</dbReference>
<feature type="active site" description="Nucleophile and sulfur donor" evidence="1">
    <location>
        <position position="225"/>
    </location>
</feature>
<dbReference type="GO" id="GO:0016783">
    <property type="term" value="F:sulfurtransferase activity"/>
    <property type="evidence" value="ECO:0007669"/>
    <property type="project" value="InterPro"/>
</dbReference>
<reference evidence="2" key="2">
    <citation type="submission" date="2021-09" db="EMBL/GenBank/DDBJ databases">
        <authorList>
            <person name="Gilroy R."/>
        </authorList>
    </citation>
    <scope>NUCLEOTIDE SEQUENCE</scope>
    <source>
        <strain evidence="2">ChiHjej13B12-9602</strain>
    </source>
</reference>
<evidence type="ECO:0000256" key="1">
    <source>
        <dbReference type="PIRSR" id="PIRSR006661-1"/>
    </source>
</evidence>
<comment type="caution">
    <text evidence="2">The sequence shown here is derived from an EMBL/GenBank/DDBJ whole genome shotgun (WGS) entry which is preliminary data.</text>
</comment>
<protein>
    <recommendedName>
        <fullName evidence="4">NAD/GMP synthase domain-containing protein</fullName>
    </recommendedName>
</protein>
<dbReference type="InterPro" id="IPR052188">
    <property type="entry name" value="Ni-pincer_cofactor_biosynth"/>
</dbReference>
<dbReference type="PANTHER" id="PTHR43169">
    <property type="entry name" value="EXSB FAMILY PROTEIN"/>
    <property type="match status" value="1"/>
</dbReference>
<dbReference type="Gene3D" id="3.40.50.620">
    <property type="entry name" value="HUPs"/>
    <property type="match status" value="1"/>
</dbReference>
<name>A0A921IW40_9ACTN</name>